<evidence type="ECO:0000256" key="5">
    <source>
        <dbReference type="ARBA" id="ARBA00023065"/>
    </source>
</evidence>
<keyword evidence="5 9" id="KW-0406">Ion transport</keyword>
<dbReference type="InterPro" id="IPR036794">
    <property type="entry name" value="ATP_F1_dsu/esu_C_sf"/>
</dbReference>
<dbReference type="Pfam" id="PF02823">
    <property type="entry name" value="ATP-synt_DE_N"/>
    <property type="match status" value="1"/>
</dbReference>
<evidence type="ECO:0000256" key="10">
    <source>
        <dbReference type="RuleBase" id="RU003656"/>
    </source>
</evidence>
<comment type="subcellular location">
    <subcellularLocation>
        <location evidence="1 9">Cell membrane</location>
        <topology evidence="1 9">Peripheral membrane protein</topology>
    </subcellularLocation>
</comment>
<evidence type="ECO:0000256" key="1">
    <source>
        <dbReference type="ARBA" id="ARBA00004202"/>
    </source>
</evidence>
<evidence type="ECO:0000256" key="7">
    <source>
        <dbReference type="ARBA" id="ARBA00023196"/>
    </source>
</evidence>
<feature type="coiled-coil region" evidence="11">
    <location>
        <begin position="91"/>
        <end position="118"/>
    </location>
</feature>
<dbReference type="NCBIfam" id="TIGR01216">
    <property type="entry name" value="ATP_synt_epsi"/>
    <property type="match status" value="1"/>
</dbReference>
<dbReference type="PANTHER" id="PTHR13822">
    <property type="entry name" value="ATP SYNTHASE DELTA/EPSILON CHAIN"/>
    <property type="match status" value="1"/>
</dbReference>
<dbReference type="RefSeq" id="WP_177291490.1">
    <property type="nucleotide sequence ID" value="NZ_JBBMFJ010000023.1"/>
</dbReference>
<evidence type="ECO:0000256" key="4">
    <source>
        <dbReference type="ARBA" id="ARBA00022475"/>
    </source>
</evidence>
<evidence type="ECO:0000256" key="2">
    <source>
        <dbReference type="ARBA" id="ARBA00005712"/>
    </source>
</evidence>
<dbReference type="InterPro" id="IPR001469">
    <property type="entry name" value="ATP_synth_F1_dsu/esu"/>
</dbReference>
<gene>
    <name evidence="9 14" type="primary">atpC</name>
    <name evidence="14" type="ORF">WMO41_11140</name>
</gene>
<keyword evidence="9" id="KW-0375">Hydrogen ion transport</keyword>
<keyword evidence="8 9" id="KW-0066">ATP synthesis</keyword>
<dbReference type="InterPro" id="IPR036771">
    <property type="entry name" value="ATPsynth_dsu/esu_N"/>
</dbReference>
<dbReference type="InterPro" id="IPR020547">
    <property type="entry name" value="ATP_synth_F1_esu_C"/>
</dbReference>
<evidence type="ECO:0000256" key="6">
    <source>
        <dbReference type="ARBA" id="ARBA00023136"/>
    </source>
</evidence>
<dbReference type="SUPFAM" id="SSF46604">
    <property type="entry name" value="Epsilon subunit of F1F0-ATP synthase C-terminal domain"/>
    <property type="match status" value="1"/>
</dbReference>
<keyword evidence="11" id="KW-0175">Coiled coil</keyword>
<evidence type="ECO:0000313" key="14">
    <source>
        <dbReference type="EMBL" id="MEQ2563710.1"/>
    </source>
</evidence>
<sequence length="132" mass="14351">MADGMKLKVVTPTGGFYDGEVSMVELTTTEGEIGIYPNHIPLTAVVAPGVLKIHEDGGEKEAALMSGFITILPEQVTVMAEVVEWPDEIDFARAEEARSRAERRLSSGEANLDVARAEAALKRAMVRLNMKH</sequence>
<keyword evidence="15" id="KW-1185">Reference proteome</keyword>
<organism evidence="14 15">
    <name type="scientific">Ventrimonas faecis</name>
    <dbReference type="NCBI Taxonomy" id="3133170"/>
    <lineage>
        <taxon>Bacteria</taxon>
        <taxon>Bacillati</taxon>
        <taxon>Bacillota</taxon>
        <taxon>Clostridia</taxon>
        <taxon>Lachnospirales</taxon>
        <taxon>Lachnospiraceae</taxon>
        <taxon>Ventrimonas</taxon>
    </lineage>
</organism>
<evidence type="ECO:0000256" key="8">
    <source>
        <dbReference type="ARBA" id="ARBA00023310"/>
    </source>
</evidence>
<dbReference type="Proteomes" id="UP001437460">
    <property type="component" value="Unassembled WGS sequence"/>
</dbReference>
<evidence type="ECO:0000259" key="12">
    <source>
        <dbReference type="Pfam" id="PF00401"/>
    </source>
</evidence>
<comment type="caution">
    <text evidence="14">The sequence shown here is derived from an EMBL/GenBank/DDBJ whole genome shotgun (WGS) entry which is preliminary data.</text>
</comment>
<proteinExistence type="inferred from homology"/>
<evidence type="ECO:0000256" key="3">
    <source>
        <dbReference type="ARBA" id="ARBA00022448"/>
    </source>
</evidence>
<dbReference type="CDD" id="cd12152">
    <property type="entry name" value="F1-ATPase_delta"/>
    <property type="match status" value="1"/>
</dbReference>
<feature type="domain" description="ATP synthase F1 complex delta/epsilon subunit N-terminal" evidence="13">
    <location>
        <begin position="5"/>
        <end position="81"/>
    </location>
</feature>
<evidence type="ECO:0000256" key="11">
    <source>
        <dbReference type="SAM" id="Coils"/>
    </source>
</evidence>
<comment type="subunit">
    <text evidence="9 10">F-type ATPases have 2 components, CF(1) - the catalytic core - and CF(0) - the membrane proton channel. CF(1) has five subunits: alpha(3), beta(3), gamma(1), delta(1), epsilon(1). CF(0) has three main subunits: a, b and c.</text>
</comment>
<comment type="function">
    <text evidence="9">Produces ATP from ADP in the presence of a proton gradient across the membrane.</text>
</comment>
<dbReference type="Gene3D" id="2.60.15.10">
    <property type="entry name" value="F0F1 ATP synthase delta/epsilon subunit, N-terminal"/>
    <property type="match status" value="1"/>
</dbReference>
<keyword evidence="4 9" id="KW-1003">Cell membrane</keyword>
<keyword evidence="6 9" id="KW-0472">Membrane</keyword>
<dbReference type="PANTHER" id="PTHR13822:SF10">
    <property type="entry name" value="ATP SYNTHASE EPSILON CHAIN, CHLOROPLASTIC"/>
    <property type="match status" value="1"/>
</dbReference>
<dbReference type="Gene3D" id="1.20.5.440">
    <property type="entry name" value="ATP synthase delta/epsilon subunit, C-terminal domain"/>
    <property type="match status" value="1"/>
</dbReference>
<evidence type="ECO:0000313" key="15">
    <source>
        <dbReference type="Proteomes" id="UP001437460"/>
    </source>
</evidence>
<evidence type="ECO:0000256" key="9">
    <source>
        <dbReference type="HAMAP-Rule" id="MF_00530"/>
    </source>
</evidence>
<dbReference type="HAMAP" id="MF_00530">
    <property type="entry name" value="ATP_synth_epsil_bac"/>
    <property type="match status" value="1"/>
</dbReference>
<protein>
    <recommendedName>
        <fullName evidence="9">ATP synthase epsilon chain</fullName>
    </recommendedName>
    <alternativeName>
        <fullName evidence="9">ATP synthase F1 sector epsilon subunit</fullName>
    </alternativeName>
    <alternativeName>
        <fullName evidence="9">F-ATPase epsilon subunit</fullName>
    </alternativeName>
</protein>
<keyword evidence="3 9" id="KW-0813">Transport</keyword>
<feature type="domain" description="ATP synthase epsilon subunit C-terminal" evidence="12">
    <location>
        <begin position="87"/>
        <end position="129"/>
    </location>
</feature>
<dbReference type="InterPro" id="IPR020546">
    <property type="entry name" value="ATP_synth_F1_dsu/esu_N"/>
</dbReference>
<evidence type="ECO:0000259" key="13">
    <source>
        <dbReference type="Pfam" id="PF02823"/>
    </source>
</evidence>
<dbReference type="SUPFAM" id="SSF51344">
    <property type="entry name" value="Epsilon subunit of F1F0-ATP synthase N-terminal domain"/>
    <property type="match status" value="1"/>
</dbReference>
<reference evidence="14 15" key="1">
    <citation type="submission" date="2024-03" db="EMBL/GenBank/DDBJ databases">
        <title>Human intestinal bacterial collection.</title>
        <authorList>
            <person name="Pauvert C."/>
            <person name="Hitch T.C.A."/>
            <person name="Clavel T."/>
        </authorList>
    </citation>
    <scope>NUCLEOTIDE SEQUENCE [LARGE SCALE GENOMIC DNA]</scope>
    <source>
        <strain evidence="14 15">CLA-AP-H27</strain>
    </source>
</reference>
<dbReference type="EMBL" id="JBBMFJ010000023">
    <property type="protein sequence ID" value="MEQ2563710.1"/>
    <property type="molecule type" value="Genomic_DNA"/>
</dbReference>
<keyword evidence="7 9" id="KW-0139">CF(1)</keyword>
<accession>A0ABV1HN18</accession>
<comment type="similarity">
    <text evidence="2 9 10">Belongs to the ATPase epsilon chain family.</text>
</comment>
<name>A0ABV1HN18_9FIRM</name>
<dbReference type="Pfam" id="PF00401">
    <property type="entry name" value="ATP-synt_DE"/>
    <property type="match status" value="1"/>
</dbReference>